<evidence type="ECO:0000256" key="1">
    <source>
        <dbReference type="SAM" id="MobiDB-lite"/>
    </source>
</evidence>
<feature type="compositionally biased region" description="Low complexity" evidence="1">
    <location>
        <begin position="134"/>
        <end position="146"/>
    </location>
</feature>
<dbReference type="AlphaFoldDB" id="A0A9P4JDY1"/>
<evidence type="ECO:0000313" key="2">
    <source>
        <dbReference type="EMBL" id="KAF2196529.1"/>
    </source>
</evidence>
<organism evidence="2 3">
    <name type="scientific">Delitschia confertaspora ATCC 74209</name>
    <dbReference type="NCBI Taxonomy" id="1513339"/>
    <lineage>
        <taxon>Eukaryota</taxon>
        <taxon>Fungi</taxon>
        <taxon>Dikarya</taxon>
        <taxon>Ascomycota</taxon>
        <taxon>Pezizomycotina</taxon>
        <taxon>Dothideomycetes</taxon>
        <taxon>Pleosporomycetidae</taxon>
        <taxon>Pleosporales</taxon>
        <taxon>Delitschiaceae</taxon>
        <taxon>Delitschia</taxon>
    </lineage>
</organism>
<reference evidence="2" key="1">
    <citation type="journal article" date="2020" name="Stud. Mycol.">
        <title>101 Dothideomycetes genomes: a test case for predicting lifestyles and emergence of pathogens.</title>
        <authorList>
            <person name="Haridas S."/>
            <person name="Albert R."/>
            <person name="Binder M."/>
            <person name="Bloem J."/>
            <person name="Labutti K."/>
            <person name="Salamov A."/>
            <person name="Andreopoulos B."/>
            <person name="Baker S."/>
            <person name="Barry K."/>
            <person name="Bills G."/>
            <person name="Bluhm B."/>
            <person name="Cannon C."/>
            <person name="Castanera R."/>
            <person name="Culley D."/>
            <person name="Daum C."/>
            <person name="Ezra D."/>
            <person name="Gonzalez J."/>
            <person name="Henrissat B."/>
            <person name="Kuo A."/>
            <person name="Liang C."/>
            <person name="Lipzen A."/>
            <person name="Lutzoni F."/>
            <person name="Magnuson J."/>
            <person name="Mondo S."/>
            <person name="Nolan M."/>
            <person name="Ohm R."/>
            <person name="Pangilinan J."/>
            <person name="Park H.-J."/>
            <person name="Ramirez L."/>
            <person name="Alfaro M."/>
            <person name="Sun H."/>
            <person name="Tritt A."/>
            <person name="Yoshinaga Y."/>
            <person name="Zwiers L.-H."/>
            <person name="Turgeon B."/>
            <person name="Goodwin S."/>
            <person name="Spatafora J."/>
            <person name="Crous P."/>
            <person name="Grigoriev I."/>
        </authorList>
    </citation>
    <scope>NUCLEOTIDE SEQUENCE</scope>
    <source>
        <strain evidence="2">ATCC 74209</strain>
    </source>
</reference>
<dbReference type="Proteomes" id="UP000799536">
    <property type="component" value="Unassembled WGS sequence"/>
</dbReference>
<accession>A0A9P4JDY1</accession>
<dbReference type="OrthoDB" id="3438781at2759"/>
<gene>
    <name evidence="2" type="ORF">GQ43DRAFT_435929</name>
</gene>
<feature type="compositionally biased region" description="Low complexity" evidence="1">
    <location>
        <begin position="153"/>
        <end position="180"/>
    </location>
</feature>
<comment type="caution">
    <text evidence="2">The sequence shown here is derived from an EMBL/GenBank/DDBJ whole genome shotgun (WGS) entry which is preliminary data.</text>
</comment>
<sequence>MAGIYIGALHSIKGSQFMKREEGSGLMAKRARTNYAAGNGRPASYAHYQGTYVLEDWNGSLITGQYDATDGSTVNIITGEYRKANSEAGNIAIPASELGSVVVYTTNIPAMTITGTTTLSATTVSTVNNSGTISSLTPVTMTTRPTTLPPTTPTVTSAKSDSTSASDESASAALSTSSKSGTDHVSADSGASFGMSIFIVLMYAIYAL</sequence>
<proteinExistence type="predicted"/>
<name>A0A9P4JDY1_9PLEO</name>
<dbReference type="EMBL" id="ML994370">
    <property type="protein sequence ID" value="KAF2196529.1"/>
    <property type="molecule type" value="Genomic_DNA"/>
</dbReference>
<feature type="region of interest" description="Disordered" evidence="1">
    <location>
        <begin position="134"/>
        <end position="185"/>
    </location>
</feature>
<protein>
    <submittedName>
        <fullName evidence="2">Uncharacterized protein</fullName>
    </submittedName>
</protein>
<evidence type="ECO:0000313" key="3">
    <source>
        <dbReference type="Proteomes" id="UP000799536"/>
    </source>
</evidence>
<keyword evidence="3" id="KW-1185">Reference proteome</keyword>